<dbReference type="Pfam" id="PF02518">
    <property type="entry name" value="HATPase_c"/>
    <property type="match status" value="1"/>
</dbReference>
<dbReference type="EMBL" id="CP039704">
    <property type="protein sequence ID" value="QCI78856.1"/>
    <property type="molecule type" value="Genomic_DNA"/>
</dbReference>
<accession>A0A4D7CB29</accession>
<dbReference type="Pfam" id="PF00512">
    <property type="entry name" value="HisKA"/>
    <property type="match status" value="1"/>
</dbReference>
<proteinExistence type="predicted"/>
<gene>
    <name evidence="7" type="ORF">E6W36_02305</name>
</gene>
<dbReference type="InterPro" id="IPR050736">
    <property type="entry name" value="Sensor_HK_Regulatory"/>
</dbReference>
<dbReference type="Pfam" id="PF12860">
    <property type="entry name" value="PAS_7"/>
    <property type="match status" value="2"/>
</dbReference>
<dbReference type="SMART" id="SM00387">
    <property type="entry name" value="HATPase_c"/>
    <property type="match status" value="1"/>
</dbReference>
<dbReference type="KEGG" id="hgn:E6W36_02305"/>
<dbReference type="InterPro" id="IPR000014">
    <property type="entry name" value="PAS"/>
</dbReference>
<evidence type="ECO:0000313" key="8">
    <source>
        <dbReference type="Proteomes" id="UP000298714"/>
    </source>
</evidence>
<dbReference type="EC" id="2.7.13.3" evidence="2"/>
<dbReference type="CDD" id="cd00082">
    <property type="entry name" value="HisKA"/>
    <property type="match status" value="1"/>
</dbReference>
<evidence type="ECO:0000256" key="1">
    <source>
        <dbReference type="ARBA" id="ARBA00000085"/>
    </source>
</evidence>
<dbReference type="CDD" id="cd00075">
    <property type="entry name" value="HATPase"/>
    <property type="match status" value="1"/>
</dbReference>
<dbReference type="Gene3D" id="1.10.287.130">
    <property type="match status" value="1"/>
</dbReference>
<dbReference type="InterPro" id="IPR003594">
    <property type="entry name" value="HATPase_dom"/>
</dbReference>
<dbReference type="SUPFAM" id="SSF47384">
    <property type="entry name" value="Homodimeric domain of signal transducing histidine kinase"/>
    <property type="match status" value="1"/>
</dbReference>
<evidence type="ECO:0000259" key="6">
    <source>
        <dbReference type="PROSITE" id="PS50109"/>
    </source>
</evidence>
<evidence type="ECO:0000313" key="7">
    <source>
        <dbReference type="EMBL" id="QCI78856.1"/>
    </source>
</evidence>
<dbReference type="PANTHER" id="PTHR43711:SF1">
    <property type="entry name" value="HISTIDINE KINASE 1"/>
    <property type="match status" value="1"/>
</dbReference>
<dbReference type="PANTHER" id="PTHR43711">
    <property type="entry name" value="TWO-COMPONENT HISTIDINE KINASE"/>
    <property type="match status" value="1"/>
</dbReference>
<sequence length="652" mass="71692">MLLAEGRLAPPQVAGDSSVVIWFLDQTDAQSYMVTLRAERDALQRQVSAATALLEAAPFPVWRRDAALKLQQVNSAYVRAVEAADADAVIHQSLELISSASAPAPDKSAKQALDLNSVLTHVESAVIAGKRRALRVIEVPLAQDGVGGFAIDITESEEARADLSRHVRAHNETLNQLSAGVAIFGPDRTLVFHNTAFVRLFDLHNERLDDRPPFSEVLDHMRERRRLPEQRDFPAWKRDLQTWFIDILEPREETWVLSDETVLRVVVQPHPMGGLILVFEDQSEQLHLATARDSVLKAYQATLNQLHEAVAVFSANGRLKLYNSGFASHFDLTLSELSDEPHVDALSALVDRTVSPETKPRQLSDIIRHATVGRRAVEGRLELMGGQTLDYRAVPLPNGDALVTYLDVTDSQRIERALRDRSEALEAADKLKSQFVSNMSYELRTPLTSITGFAQMLDQGYHGALNNQQADYVRSILLSAERLQLLISDILDLAVTEAGSLALETAQLSIADLLKSSADMVDDQMHANALVFTLDVAPSAGNIEGDERRLKQTFYNLLMNSIRFTPPGGIAIHAVGDEDGVTIDVADTGIGIAEHEQDKVFERFQRGSNIPNATGVGLGLSWCASSWRCTAAACRSPPVPAWARRCGSICRA</sequence>
<dbReference type="InterPro" id="IPR005467">
    <property type="entry name" value="His_kinase_dom"/>
</dbReference>
<dbReference type="InterPro" id="IPR036890">
    <property type="entry name" value="HATPase_C_sf"/>
</dbReference>
<feature type="domain" description="Histidine kinase" evidence="6">
    <location>
        <begin position="438"/>
        <end position="621"/>
    </location>
</feature>
<evidence type="ECO:0000256" key="2">
    <source>
        <dbReference type="ARBA" id="ARBA00012438"/>
    </source>
</evidence>
<protein>
    <recommendedName>
        <fullName evidence="2">histidine kinase</fullName>
        <ecNumber evidence="2">2.7.13.3</ecNumber>
    </recommendedName>
</protein>
<organism evidence="7 8">
    <name type="scientific">Hankyongella ginsenosidimutans</name>
    <dbReference type="NCBI Taxonomy" id="1763828"/>
    <lineage>
        <taxon>Bacteria</taxon>
        <taxon>Pseudomonadati</taxon>
        <taxon>Pseudomonadota</taxon>
        <taxon>Alphaproteobacteria</taxon>
        <taxon>Sphingomonadales</taxon>
        <taxon>Sphingomonadaceae</taxon>
        <taxon>Hankyongella</taxon>
    </lineage>
</organism>
<evidence type="ECO:0000256" key="5">
    <source>
        <dbReference type="ARBA" id="ARBA00023012"/>
    </source>
</evidence>
<dbReference type="PROSITE" id="PS50109">
    <property type="entry name" value="HIS_KIN"/>
    <property type="match status" value="1"/>
</dbReference>
<dbReference type="RefSeq" id="WP_222873630.1">
    <property type="nucleotide sequence ID" value="NZ_CP039704.1"/>
</dbReference>
<name>A0A4D7CB29_9SPHN</name>
<dbReference type="AlphaFoldDB" id="A0A4D7CB29"/>
<dbReference type="InterPro" id="IPR035965">
    <property type="entry name" value="PAS-like_dom_sf"/>
</dbReference>
<dbReference type="InterPro" id="IPR003661">
    <property type="entry name" value="HisK_dim/P_dom"/>
</dbReference>
<dbReference type="SUPFAM" id="SSF55874">
    <property type="entry name" value="ATPase domain of HSP90 chaperone/DNA topoisomerase II/histidine kinase"/>
    <property type="match status" value="1"/>
</dbReference>
<dbReference type="Gene3D" id="3.30.565.10">
    <property type="entry name" value="Histidine kinase-like ATPase, C-terminal domain"/>
    <property type="match status" value="1"/>
</dbReference>
<reference evidence="8" key="1">
    <citation type="submission" date="2019-04" db="EMBL/GenBank/DDBJ databases">
        <title>Complete genome sequence of Sphingomonas sp. W1-2-3.</title>
        <authorList>
            <person name="Im W.T."/>
        </authorList>
    </citation>
    <scope>NUCLEOTIDE SEQUENCE [LARGE SCALE GENOMIC DNA]</scope>
    <source>
        <strain evidence="8">W1-2-3</strain>
    </source>
</reference>
<dbReference type="GO" id="GO:0000155">
    <property type="term" value="F:phosphorelay sensor kinase activity"/>
    <property type="evidence" value="ECO:0007669"/>
    <property type="project" value="InterPro"/>
</dbReference>
<keyword evidence="8" id="KW-1185">Reference proteome</keyword>
<keyword evidence="3" id="KW-0808">Transferase</keyword>
<dbReference type="InterPro" id="IPR036097">
    <property type="entry name" value="HisK_dim/P_sf"/>
</dbReference>
<evidence type="ECO:0000256" key="3">
    <source>
        <dbReference type="ARBA" id="ARBA00022679"/>
    </source>
</evidence>
<dbReference type="SUPFAM" id="SSF55785">
    <property type="entry name" value="PYP-like sensor domain (PAS domain)"/>
    <property type="match status" value="2"/>
</dbReference>
<dbReference type="Gene3D" id="3.30.450.20">
    <property type="entry name" value="PAS domain"/>
    <property type="match status" value="2"/>
</dbReference>
<comment type="catalytic activity">
    <reaction evidence="1">
        <text>ATP + protein L-histidine = ADP + protein N-phospho-L-histidine.</text>
        <dbReference type="EC" id="2.7.13.3"/>
    </reaction>
</comment>
<keyword evidence="5" id="KW-0902">Two-component regulatory system</keyword>
<dbReference type="SMART" id="SM00091">
    <property type="entry name" value="PAS"/>
    <property type="match status" value="3"/>
</dbReference>
<keyword evidence="4" id="KW-0418">Kinase</keyword>
<dbReference type="Proteomes" id="UP000298714">
    <property type="component" value="Chromosome"/>
</dbReference>
<dbReference type="SMART" id="SM00388">
    <property type="entry name" value="HisKA"/>
    <property type="match status" value="1"/>
</dbReference>
<evidence type="ECO:0000256" key="4">
    <source>
        <dbReference type="ARBA" id="ARBA00022777"/>
    </source>
</evidence>